<dbReference type="EMBL" id="FOSN01000028">
    <property type="protein sequence ID" value="SFK84016.1"/>
    <property type="molecule type" value="Genomic_DNA"/>
</dbReference>
<reference evidence="1 2" key="1">
    <citation type="submission" date="2016-10" db="EMBL/GenBank/DDBJ databases">
        <authorList>
            <person name="de Groot N.N."/>
        </authorList>
    </citation>
    <scope>NUCLEOTIDE SEQUENCE [LARGE SCALE GENOMIC DNA]</scope>
    <source>
        <strain evidence="1 2">NE2</strain>
    </source>
</reference>
<dbReference type="AlphaFoldDB" id="A0A1I4CVG6"/>
<protein>
    <recommendedName>
        <fullName evidence="3">Hemerythrin HHE cation binding domain-containing protein</fullName>
    </recommendedName>
</protein>
<evidence type="ECO:0000313" key="2">
    <source>
        <dbReference type="Proteomes" id="UP000198755"/>
    </source>
</evidence>
<evidence type="ECO:0008006" key="3">
    <source>
        <dbReference type="Google" id="ProtNLM"/>
    </source>
</evidence>
<name>A0A1I4CVG6_9HYPH</name>
<dbReference type="Gene3D" id="1.20.120.520">
    <property type="entry name" value="nmb1532 protein domain like"/>
    <property type="match status" value="1"/>
</dbReference>
<evidence type="ECO:0000313" key="1">
    <source>
        <dbReference type="EMBL" id="SFK84016.1"/>
    </source>
</evidence>
<accession>A0A1I4CVG6</accession>
<organism evidence="1 2">
    <name type="scientific">Methylocapsa palsarum</name>
    <dbReference type="NCBI Taxonomy" id="1612308"/>
    <lineage>
        <taxon>Bacteria</taxon>
        <taxon>Pseudomonadati</taxon>
        <taxon>Pseudomonadota</taxon>
        <taxon>Alphaproteobacteria</taxon>
        <taxon>Hyphomicrobiales</taxon>
        <taxon>Beijerinckiaceae</taxon>
        <taxon>Methylocapsa</taxon>
    </lineage>
</organism>
<gene>
    <name evidence="1" type="ORF">SAMN05444581_1284</name>
</gene>
<dbReference type="STRING" id="1612308.SAMN05444581_1284"/>
<keyword evidence="2" id="KW-1185">Reference proteome</keyword>
<proteinExistence type="predicted"/>
<sequence length="86" mass="9785">MRGHVGSGFDAALLDFVENERRHIAMEDDIFFPAAVKALKREDWEQIARDMNDGKNPLLSAAVEDGFKTVRRHIFQLEEEAEAVRG</sequence>
<dbReference type="Proteomes" id="UP000198755">
    <property type="component" value="Unassembled WGS sequence"/>
</dbReference>